<feature type="transmembrane region" description="Helical" evidence="9">
    <location>
        <begin position="425"/>
        <end position="446"/>
    </location>
</feature>
<evidence type="ECO:0000256" key="3">
    <source>
        <dbReference type="ARBA" id="ARBA00022448"/>
    </source>
</evidence>
<keyword evidence="3" id="KW-0813">Transport</keyword>
<dbReference type="InterPro" id="IPR006153">
    <property type="entry name" value="Cation/H_exchanger_TM"/>
</dbReference>
<feature type="transmembrane region" description="Helical" evidence="9">
    <location>
        <begin position="332"/>
        <end position="351"/>
    </location>
</feature>
<keyword evidence="12" id="KW-1185">Reference proteome</keyword>
<feature type="transmembrane region" description="Helical" evidence="9">
    <location>
        <begin position="514"/>
        <end position="538"/>
    </location>
</feature>
<feature type="transmembrane region" description="Helical" evidence="9">
    <location>
        <begin position="119"/>
        <end position="138"/>
    </location>
</feature>
<evidence type="ECO:0000313" key="12">
    <source>
        <dbReference type="Proteomes" id="UP001139994"/>
    </source>
</evidence>
<evidence type="ECO:0000259" key="10">
    <source>
        <dbReference type="Pfam" id="PF00999"/>
    </source>
</evidence>
<comment type="subcellular location">
    <subcellularLocation>
        <location evidence="1">Membrane</location>
        <topology evidence="1">Multi-pass membrane protein</topology>
    </subcellularLocation>
</comment>
<feature type="transmembrane region" description="Helical" evidence="9">
    <location>
        <begin position="6"/>
        <end position="24"/>
    </location>
</feature>
<protein>
    <submittedName>
        <fullName evidence="11">Cation:proton antiporter</fullName>
    </submittedName>
</protein>
<reference evidence="11" key="3">
    <citation type="journal article" date="2023" name="mSystems">
        <title>Charting the Lipopeptidome of Nonpathogenic Pseudomonas.</title>
        <authorList>
            <person name="Cesa-Luna C."/>
            <person name="Geudens N."/>
            <person name="Girard L."/>
            <person name="De Roo V."/>
            <person name="Maklad H.R."/>
            <person name="Martins J.C."/>
            <person name="Hofte M."/>
            <person name="De Mot R."/>
        </authorList>
    </citation>
    <scope>NUCLEOTIDE SEQUENCE</scope>
    <source>
        <strain evidence="11">COR51</strain>
    </source>
</reference>
<reference evidence="11" key="2">
    <citation type="submission" date="2022-09" db="EMBL/GenBank/DDBJ databases">
        <authorList>
            <person name="Cesa-Luna C."/>
            <person name="Girard L."/>
            <person name="Lood C."/>
            <person name="Hofte M."/>
            <person name="De Mot R."/>
        </authorList>
    </citation>
    <scope>NUCLEOTIDE SEQUENCE</scope>
    <source>
        <strain evidence="11">COR51</strain>
    </source>
</reference>
<gene>
    <name evidence="11" type="ORF">OC929_06880</name>
</gene>
<keyword evidence="8 9" id="KW-0472">Membrane</keyword>
<feature type="transmembrane region" description="Helical" evidence="9">
    <location>
        <begin position="357"/>
        <end position="377"/>
    </location>
</feature>
<proteinExistence type="inferred from homology"/>
<keyword evidence="7" id="KW-0406">Ion transport</keyword>
<feature type="transmembrane region" description="Helical" evidence="9">
    <location>
        <begin position="273"/>
        <end position="292"/>
    </location>
</feature>
<dbReference type="Proteomes" id="UP001139994">
    <property type="component" value="Unassembled WGS sequence"/>
</dbReference>
<accession>A0ABT2V7Z3</accession>
<evidence type="ECO:0000313" key="11">
    <source>
        <dbReference type="EMBL" id="MCU7237773.1"/>
    </source>
</evidence>
<dbReference type="PANTHER" id="PTHR42751">
    <property type="entry name" value="SODIUM/HYDROGEN EXCHANGER FAMILY/TRKA DOMAIN PROTEIN"/>
    <property type="match status" value="1"/>
</dbReference>
<evidence type="ECO:0000256" key="4">
    <source>
        <dbReference type="ARBA" id="ARBA00022449"/>
    </source>
</evidence>
<comment type="caution">
    <text evidence="11">The sequence shown here is derived from an EMBL/GenBank/DDBJ whole genome shotgun (WGS) entry which is preliminary data.</text>
</comment>
<evidence type="ECO:0000256" key="8">
    <source>
        <dbReference type="ARBA" id="ARBA00023136"/>
    </source>
</evidence>
<feature type="transmembrane region" description="Helical" evidence="9">
    <location>
        <begin position="466"/>
        <end position="484"/>
    </location>
</feature>
<reference evidence="11" key="1">
    <citation type="journal article" date="2022" name="Microbiol. Spectr.">
        <title>An Nuclear Magnetic Resonance Fingerprint Matching Approach for the Identification and Structural Re-Evaluation of Pseudomonas Lipopeptides.</title>
        <authorList>
            <person name="De Roo V."/>
            <person name="Verleysen Y."/>
            <person name="Kovacs B."/>
            <person name="De Vleeschouwer M."/>
            <person name="Muangkaew P."/>
            <person name="Girard L."/>
            <person name="Hofte M."/>
            <person name="De Mot R."/>
            <person name="Madder A."/>
            <person name="Geudens N."/>
            <person name="Martins J.C."/>
        </authorList>
    </citation>
    <scope>NUCLEOTIDE SEQUENCE</scope>
    <source>
        <strain evidence="11">COR51</strain>
    </source>
</reference>
<dbReference type="EMBL" id="JAOSLA010000006">
    <property type="protein sequence ID" value="MCU7237773.1"/>
    <property type="molecule type" value="Genomic_DNA"/>
</dbReference>
<evidence type="ECO:0000256" key="1">
    <source>
        <dbReference type="ARBA" id="ARBA00004141"/>
    </source>
</evidence>
<feature type="transmembrane region" description="Helical" evidence="9">
    <location>
        <begin position="192"/>
        <end position="213"/>
    </location>
</feature>
<name>A0ABT2V7Z3_9PSED</name>
<evidence type="ECO:0000256" key="5">
    <source>
        <dbReference type="ARBA" id="ARBA00022692"/>
    </source>
</evidence>
<comment type="similarity">
    <text evidence="2">Belongs to the monovalent cation:proton antiporter 2 (CPA2) transporter (TC 2.A.37) family.</text>
</comment>
<evidence type="ECO:0000256" key="6">
    <source>
        <dbReference type="ARBA" id="ARBA00022989"/>
    </source>
</evidence>
<evidence type="ECO:0000256" key="7">
    <source>
        <dbReference type="ARBA" id="ARBA00023065"/>
    </source>
</evidence>
<organism evidence="11 12">
    <name type="scientific">Pseudomonas peradeniyensis</name>
    <dbReference type="NCBI Taxonomy" id="2745488"/>
    <lineage>
        <taxon>Bacteria</taxon>
        <taxon>Pseudomonadati</taxon>
        <taxon>Pseudomonadota</taxon>
        <taxon>Gammaproteobacteria</taxon>
        <taxon>Pseudomonadales</taxon>
        <taxon>Pseudomonadaceae</taxon>
        <taxon>Pseudomonas</taxon>
    </lineage>
</organism>
<feature type="domain" description="Cation/H+ exchanger transmembrane" evidence="10">
    <location>
        <begin position="14"/>
        <end position="376"/>
    </location>
</feature>
<evidence type="ECO:0000256" key="9">
    <source>
        <dbReference type="SAM" id="Phobius"/>
    </source>
</evidence>
<evidence type="ECO:0000256" key="2">
    <source>
        <dbReference type="ARBA" id="ARBA00005551"/>
    </source>
</evidence>
<feature type="transmembrane region" description="Helical" evidence="9">
    <location>
        <begin position="243"/>
        <end position="261"/>
    </location>
</feature>
<feature type="transmembrane region" description="Helical" evidence="9">
    <location>
        <begin position="58"/>
        <end position="75"/>
    </location>
</feature>
<feature type="transmembrane region" description="Helical" evidence="9">
    <location>
        <begin position="220"/>
        <end position="237"/>
    </location>
</feature>
<feature type="transmembrane region" description="Helical" evidence="9">
    <location>
        <begin position="87"/>
        <end position="107"/>
    </location>
</feature>
<dbReference type="Pfam" id="PF00999">
    <property type="entry name" value="Na_H_Exchanger"/>
    <property type="match status" value="1"/>
</dbReference>
<keyword evidence="5 9" id="KW-0812">Transmembrane</keyword>
<dbReference type="PANTHER" id="PTHR42751:SF3">
    <property type="entry name" value="SODIUM_GLUTAMATE SYMPORTER"/>
    <property type="match status" value="1"/>
</dbReference>
<keyword evidence="6 9" id="KW-1133">Transmembrane helix</keyword>
<sequence length="586" mass="63752">MHAISFIQDLAVIMLVAGVVTILFHRLKQPVVLGYIVAGFIIGPHTPPFGLIHDEDTIKTLAELGVIFLMFCLGLEFSLRKLFKVGATAFIAAFLEIVLMIWIGFEIGRWFGWNTMDSLFLGAILAISSTTIIVKALNDLKMKNERFAQLIFGVLIVEDILGIGIIALLSGIAVSGSVSSGEVFSTVGKLSLFMIVALVIGILLVPRLLAYVAKFESNEMLLITVLGLCFGFCLLVVKLEYSMVLGAFLIGAIMAESRQLLKIERLIEPVRDLFSAIFFVAIGLMIDPSILVEYAWPIVVITLAVVLGKMLSCGMGAFIAGNDGRTSLRVGMGLSQIGEFSFIIAALGVTLQVTSDFLYPVAVAVSAITTLLTPYLIRAADPLSIRLGKVVPSRVARVLSLYGEWLRSIQPQGEGAMLAAMIRRILLQVGVNLALVIAIFFSGGYFAGRIGSWLSEWVADAGQQKALIWGAALLLSLPFLIAAYRKLKALSMLLAEMGVKPEMAGRHTQRVRRVIAEVIPLLSLLVIFLLLSALSASILPTSELLLVIVVVAAVVVALLWRWLIRVHTRMQVALLETLENNRDHSH</sequence>
<dbReference type="Gene3D" id="1.20.1530.20">
    <property type="match status" value="1"/>
</dbReference>
<dbReference type="RefSeq" id="WP_262950887.1">
    <property type="nucleotide sequence ID" value="NZ_JAOSLA010000006.1"/>
</dbReference>
<feature type="transmembrane region" description="Helical" evidence="9">
    <location>
        <begin position="150"/>
        <end position="172"/>
    </location>
</feature>
<feature type="transmembrane region" description="Helical" evidence="9">
    <location>
        <begin position="31"/>
        <end position="52"/>
    </location>
</feature>
<dbReference type="InterPro" id="IPR038770">
    <property type="entry name" value="Na+/solute_symporter_sf"/>
</dbReference>
<keyword evidence="4" id="KW-0050">Antiport</keyword>
<feature type="transmembrane region" description="Helical" evidence="9">
    <location>
        <begin position="298"/>
        <end position="320"/>
    </location>
</feature>
<feature type="transmembrane region" description="Helical" evidence="9">
    <location>
        <begin position="544"/>
        <end position="564"/>
    </location>
</feature>